<evidence type="ECO:0000313" key="2">
    <source>
        <dbReference type="Proteomes" id="UP000324897"/>
    </source>
</evidence>
<protein>
    <submittedName>
        <fullName evidence="1">Uncharacterized protein</fullName>
    </submittedName>
</protein>
<dbReference type="Gramene" id="TVU32021">
    <property type="protein sequence ID" value="TVU32021"/>
    <property type="gene ID" value="EJB05_23737"/>
</dbReference>
<name>A0A5J9V973_9POAL</name>
<dbReference type="AlphaFoldDB" id="A0A5J9V973"/>
<proteinExistence type="predicted"/>
<dbReference type="PANTHER" id="PTHR35989">
    <property type="entry name" value="MEDIATOR OF RNA POLYMERASE II TRANSCRIPTION SUBUNIT 32"/>
    <property type="match status" value="1"/>
</dbReference>
<sequence>MDELSAAYDEFVEAAAAVVEAHAQAGSAEKTAATDAALEAFKQRWELFRVACDHTEELVDSLHQRIGSDSLVDEATGPASSAPTAPGIKPISGVRLEQMSKAVRWLEAAPLPPGGPQGHGGVDPRFSEDDAQYSHVQAGGRVQVQNTAALSESKELISFAKGEAPINDAWVLTLKTSPIFNWLLQFGGFKEHVLADDLDLTKAVILWPRHLFQGAPEIFLRYADVIPVLDLPSLMRSPSSSTDVVLGCRAFLSPDHGRGPLLQSNISLREADRVER</sequence>
<organism evidence="1 2">
    <name type="scientific">Eragrostis curvula</name>
    <name type="common">weeping love grass</name>
    <dbReference type="NCBI Taxonomy" id="38414"/>
    <lineage>
        <taxon>Eukaryota</taxon>
        <taxon>Viridiplantae</taxon>
        <taxon>Streptophyta</taxon>
        <taxon>Embryophyta</taxon>
        <taxon>Tracheophyta</taxon>
        <taxon>Spermatophyta</taxon>
        <taxon>Magnoliopsida</taxon>
        <taxon>Liliopsida</taxon>
        <taxon>Poales</taxon>
        <taxon>Poaceae</taxon>
        <taxon>PACMAD clade</taxon>
        <taxon>Chloridoideae</taxon>
        <taxon>Eragrostideae</taxon>
        <taxon>Eragrostidinae</taxon>
        <taxon>Eragrostis</taxon>
    </lineage>
</organism>
<dbReference type="InterPro" id="IPR033244">
    <property type="entry name" value="MED32"/>
</dbReference>
<dbReference type="OrthoDB" id="782223at2759"/>
<keyword evidence="2" id="KW-1185">Reference proteome</keyword>
<dbReference type="GO" id="GO:0016592">
    <property type="term" value="C:mediator complex"/>
    <property type="evidence" value="ECO:0007669"/>
    <property type="project" value="InterPro"/>
</dbReference>
<reference evidence="1 2" key="1">
    <citation type="journal article" date="2019" name="Sci. Rep.">
        <title>A high-quality genome of Eragrostis curvula grass provides insights into Poaceae evolution and supports new strategies to enhance forage quality.</title>
        <authorList>
            <person name="Carballo J."/>
            <person name="Santos B.A.C.M."/>
            <person name="Zappacosta D."/>
            <person name="Garbus I."/>
            <person name="Selva J.P."/>
            <person name="Gallo C.A."/>
            <person name="Diaz A."/>
            <person name="Albertini E."/>
            <person name="Caccamo M."/>
            <person name="Echenique V."/>
        </authorList>
    </citation>
    <scope>NUCLEOTIDE SEQUENCE [LARGE SCALE GENOMIC DNA]</scope>
    <source>
        <strain evidence="2">cv. Victoria</strain>
        <tissue evidence="1">Leaf</tissue>
    </source>
</reference>
<dbReference type="Proteomes" id="UP000324897">
    <property type="component" value="Chromosome 1"/>
</dbReference>
<gene>
    <name evidence="1" type="ORF">EJB05_23737</name>
</gene>
<accession>A0A5J9V973</accession>
<evidence type="ECO:0000313" key="1">
    <source>
        <dbReference type="EMBL" id="TVU32021.1"/>
    </source>
</evidence>
<comment type="caution">
    <text evidence="1">The sequence shown here is derived from an EMBL/GenBank/DDBJ whole genome shotgun (WGS) entry which is preliminary data.</text>
</comment>
<dbReference type="GO" id="GO:0010150">
    <property type="term" value="P:leaf senescence"/>
    <property type="evidence" value="ECO:0007669"/>
    <property type="project" value="InterPro"/>
</dbReference>
<dbReference type="PANTHER" id="PTHR35989:SF1">
    <property type="entry name" value="MEDIATOR OF RNA POLYMERASE II TRANSCRIPTION SUBUNIT 32"/>
    <property type="match status" value="1"/>
</dbReference>
<dbReference type="GO" id="GO:0048364">
    <property type="term" value="P:root development"/>
    <property type="evidence" value="ECO:0007669"/>
    <property type="project" value="InterPro"/>
</dbReference>
<dbReference type="EMBL" id="RWGY01000011">
    <property type="protein sequence ID" value="TVU32021.1"/>
    <property type="molecule type" value="Genomic_DNA"/>
</dbReference>
<dbReference type="GO" id="GO:0009631">
    <property type="term" value="P:cold acclimation"/>
    <property type="evidence" value="ECO:0007669"/>
    <property type="project" value="InterPro"/>
</dbReference>
<dbReference type="GO" id="GO:0006355">
    <property type="term" value="P:regulation of DNA-templated transcription"/>
    <property type="evidence" value="ECO:0007669"/>
    <property type="project" value="InterPro"/>
</dbReference>